<dbReference type="HOGENOM" id="CLU_024697_0_0_1"/>
<sequence>MALAQRLNELAASHSQGLLDDDEYRLLRQDLFERFSDTTIIPIESHVIPIESHVIPMSVHIDEANAQASLRVKKTVEFAPSSPPRSKLTPHDEPPTSPRLKPNTVTLGVASLIRRATGRKSSLKDSTVVSQTPSAPINLKRAFIPQILSRKSSSDISIHSASSSTHNDAVSLSSRKTSFSSTTFSPPLSPISATHSTRKDGPLSHSLDMSTKAMGDDIFEDGGLNTTKDIRQAIIELEEEGRRVIDAFNDLERSTIAKVHKGKPSSSTPIAETVVSANWPANPIVRHSRSRTESSRSISAVITSVSGSSSRSSTIWERDRNTPSSRASPLLLSLQRKGSLSSISSRAISMHSVSEPTTPTKRPQRAVTIAARPPPKRKGSLSSLTSAFHSQSTSTYLSTPKQDSTISRSTGHLPLTTIAERGRTSSDVKSSQSMPYSDGEAEVDPEVADVRRRRQEVIGRYEARLEYLRARLKGAELHERLLKR</sequence>
<evidence type="ECO:0000256" key="1">
    <source>
        <dbReference type="SAM" id="MobiDB-lite"/>
    </source>
</evidence>
<feature type="region of interest" description="Disordered" evidence="1">
    <location>
        <begin position="417"/>
        <end position="448"/>
    </location>
</feature>
<dbReference type="Proteomes" id="UP000017559">
    <property type="component" value="Unassembled WGS sequence"/>
</dbReference>
<feature type="compositionally biased region" description="Low complexity" evidence="1">
    <location>
        <begin position="177"/>
        <end position="192"/>
    </location>
</feature>
<reference evidence="2 3" key="1">
    <citation type="journal article" date="2014" name="BMC Genomics">
        <title>Genome and secretome analysis of the hemibiotrophic fungal pathogen, Moniliophthora roreri, which causes frosty pod rot disease of cacao: mechanisms of the biotrophic and necrotrophic phases.</title>
        <authorList>
            <person name="Meinhardt L.W."/>
            <person name="Costa G.G.L."/>
            <person name="Thomazella D.P.T."/>
            <person name="Teixeira P.J.P.L."/>
            <person name="Carazzolle M.F."/>
            <person name="Schuster S.C."/>
            <person name="Carlson J.E."/>
            <person name="Guiltinan M.J."/>
            <person name="Mieczkowski P."/>
            <person name="Farmer A."/>
            <person name="Ramaraj T."/>
            <person name="Crozier J."/>
            <person name="Davis R.E."/>
            <person name="Shao J."/>
            <person name="Melnick R.L."/>
            <person name="Pereira G.A.G."/>
            <person name="Bailey B.A."/>
        </authorList>
    </citation>
    <scope>NUCLEOTIDE SEQUENCE [LARGE SCALE GENOMIC DNA]</scope>
    <source>
        <strain evidence="2 3">MCA 2997</strain>
    </source>
</reference>
<proteinExistence type="predicted"/>
<dbReference type="KEGG" id="mrr:Moror_14302"/>
<dbReference type="OrthoDB" id="3367070at2759"/>
<accession>V2XPB5</accession>
<feature type="region of interest" description="Disordered" evidence="1">
    <location>
        <begin position="177"/>
        <end position="203"/>
    </location>
</feature>
<evidence type="ECO:0000313" key="2">
    <source>
        <dbReference type="EMBL" id="ESK94666.1"/>
    </source>
</evidence>
<dbReference type="EMBL" id="AWSO01000124">
    <property type="protein sequence ID" value="ESK94666.1"/>
    <property type="molecule type" value="Genomic_DNA"/>
</dbReference>
<dbReference type="AlphaFoldDB" id="V2XPB5"/>
<feature type="region of interest" description="Disordered" evidence="1">
    <location>
        <begin position="309"/>
        <end position="328"/>
    </location>
</feature>
<name>V2XPB5_MONRO</name>
<protein>
    <submittedName>
        <fullName evidence="2">Uncharacterized protein</fullName>
    </submittedName>
</protein>
<keyword evidence="3" id="KW-1185">Reference proteome</keyword>
<evidence type="ECO:0000313" key="3">
    <source>
        <dbReference type="Proteomes" id="UP000017559"/>
    </source>
</evidence>
<gene>
    <name evidence="2" type="ORF">Moror_14302</name>
</gene>
<organism evidence="2 3">
    <name type="scientific">Moniliophthora roreri (strain MCA 2997)</name>
    <name type="common">Cocoa frosty pod rot fungus</name>
    <name type="synonym">Crinipellis roreri</name>
    <dbReference type="NCBI Taxonomy" id="1381753"/>
    <lineage>
        <taxon>Eukaryota</taxon>
        <taxon>Fungi</taxon>
        <taxon>Dikarya</taxon>
        <taxon>Basidiomycota</taxon>
        <taxon>Agaricomycotina</taxon>
        <taxon>Agaricomycetes</taxon>
        <taxon>Agaricomycetidae</taxon>
        <taxon>Agaricales</taxon>
        <taxon>Marasmiineae</taxon>
        <taxon>Marasmiaceae</taxon>
        <taxon>Moniliophthora</taxon>
    </lineage>
</organism>
<feature type="region of interest" description="Disordered" evidence="1">
    <location>
        <begin position="78"/>
        <end position="102"/>
    </location>
</feature>
<comment type="caution">
    <text evidence="2">The sequence shown here is derived from an EMBL/GenBank/DDBJ whole genome shotgun (WGS) entry which is preliminary data.</text>
</comment>